<keyword evidence="3" id="KW-1185">Reference proteome</keyword>
<keyword evidence="1" id="KW-1133">Transmembrane helix</keyword>
<organism evidence="2 3">
    <name type="scientific">Leptospira santarosai str. MOR084</name>
    <dbReference type="NCBI Taxonomy" id="1049984"/>
    <lineage>
        <taxon>Bacteria</taxon>
        <taxon>Pseudomonadati</taxon>
        <taxon>Spirochaetota</taxon>
        <taxon>Spirochaetia</taxon>
        <taxon>Leptospirales</taxon>
        <taxon>Leptospiraceae</taxon>
        <taxon>Leptospira</taxon>
    </lineage>
</organism>
<evidence type="ECO:0000313" key="3">
    <source>
        <dbReference type="Proteomes" id="UP000006329"/>
    </source>
</evidence>
<accession>A0A0E2BGT3</accession>
<protein>
    <submittedName>
        <fullName evidence="2">Uncharacterized protein</fullName>
    </submittedName>
</protein>
<dbReference type="Proteomes" id="UP000006329">
    <property type="component" value="Unassembled WGS sequence"/>
</dbReference>
<name>A0A0E2BGT3_9LEPT</name>
<feature type="transmembrane region" description="Helical" evidence="1">
    <location>
        <begin position="20"/>
        <end position="44"/>
    </location>
</feature>
<keyword evidence="1" id="KW-0472">Membrane</keyword>
<dbReference type="EMBL" id="AHON02000034">
    <property type="protein sequence ID" value="EKO34156.1"/>
    <property type="molecule type" value="Genomic_DNA"/>
</dbReference>
<reference evidence="2" key="1">
    <citation type="submission" date="2012-10" db="EMBL/GenBank/DDBJ databases">
        <authorList>
            <person name="Harkins D.M."/>
            <person name="Durkin A.S."/>
            <person name="Brinkac L.M."/>
            <person name="Haft D.H."/>
            <person name="Selengut J.D."/>
            <person name="Sanka R."/>
            <person name="DePew J."/>
            <person name="Purushe J."/>
            <person name="Matthias M.A."/>
            <person name="Vinetz J.M."/>
            <person name="Sutton G.G."/>
            <person name="Nierman W.C."/>
            <person name="Fouts D.E."/>
        </authorList>
    </citation>
    <scope>NUCLEOTIDE SEQUENCE [LARGE SCALE GENOMIC DNA]</scope>
    <source>
        <strain evidence="2">MOR084</strain>
    </source>
</reference>
<proteinExistence type="predicted"/>
<gene>
    <name evidence="2" type="ORF">LEP1GSC179_2396</name>
</gene>
<keyword evidence="1" id="KW-0812">Transmembrane</keyword>
<evidence type="ECO:0000256" key="1">
    <source>
        <dbReference type="SAM" id="Phobius"/>
    </source>
</evidence>
<sequence>MKIEIELFKKYKGLKPSRLLFVFLIYFVLQLIFGVLGIVPMIYFRNFNPWNHSFDFYNNCK</sequence>
<evidence type="ECO:0000313" key="2">
    <source>
        <dbReference type="EMBL" id="EKO34156.1"/>
    </source>
</evidence>
<comment type="caution">
    <text evidence="2">The sequence shown here is derived from an EMBL/GenBank/DDBJ whole genome shotgun (WGS) entry which is preliminary data.</text>
</comment>
<dbReference type="AlphaFoldDB" id="A0A0E2BGT3"/>